<organism evidence="5 6">
    <name type="scientific">Kibdelosporangium philippinense</name>
    <dbReference type="NCBI Taxonomy" id="211113"/>
    <lineage>
        <taxon>Bacteria</taxon>
        <taxon>Bacillati</taxon>
        <taxon>Actinomycetota</taxon>
        <taxon>Actinomycetes</taxon>
        <taxon>Pseudonocardiales</taxon>
        <taxon>Pseudonocardiaceae</taxon>
        <taxon>Kibdelosporangium</taxon>
    </lineage>
</organism>
<evidence type="ECO:0000256" key="2">
    <source>
        <dbReference type="ARBA" id="ARBA00023002"/>
    </source>
</evidence>
<dbReference type="InterPro" id="IPR036291">
    <property type="entry name" value="NAD(P)-bd_dom_sf"/>
</dbReference>
<dbReference type="EMBL" id="JAJVCN010000001">
    <property type="protein sequence ID" value="MCE7002020.1"/>
    <property type="molecule type" value="Genomic_DNA"/>
</dbReference>
<dbReference type="Proteomes" id="UP001521150">
    <property type="component" value="Unassembled WGS sequence"/>
</dbReference>
<accession>A0ABS8Z5H8</accession>
<comment type="caution">
    <text evidence="5">The sequence shown here is derived from an EMBL/GenBank/DDBJ whole genome shotgun (WGS) entry which is preliminary data.</text>
</comment>
<protein>
    <submittedName>
        <fullName evidence="5">SDR family NAD(P)-dependent oxidoreductase</fullName>
    </submittedName>
</protein>
<evidence type="ECO:0000256" key="3">
    <source>
        <dbReference type="RuleBase" id="RU000363"/>
    </source>
</evidence>
<dbReference type="PANTHER" id="PTHR45024:SF2">
    <property type="entry name" value="SCP2 DOMAIN-CONTAINING PROTEIN"/>
    <property type="match status" value="1"/>
</dbReference>
<gene>
    <name evidence="5" type="ORF">LWC34_04120</name>
</gene>
<dbReference type="InterPro" id="IPR002347">
    <property type="entry name" value="SDR_fam"/>
</dbReference>
<dbReference type="SMART" id="SM00822">
    <property type="entry name" value="PKS_KR"/>
    <property type="match status" value="1"/>
</dbReference>
<keyword evidence="6" id="KW-1185">Reference proteome</keyword>
<dbReference type="InterPro" id="IPR057326">
    <property type="entry name" value="KR_dom"/>
</dbReference>
<dbReference type="PRINTS" id="PR00081">
    <property type="entry name" value="GDHRDH"/>
</dbReference>
<dbReference type="PRINTS" id="PR00080">
    <property type="entry name" value="SDRFAMILY"/>
</dbReference>
<feature type="domain" description="Ketoreductase" evidence="4">
    <location>
        <begin position="11"/>
        <end position="198"/>
    </location>
</feature>
<comment type="similarity">
    <text evidence="1 3">Belongs to the short-chain dehydrogenases/reductases (SDR) family.</text>
</comment>
<dbReference type="RefSeq" id="WP_233723059.1">
    <property type="nucleotide sequence ID" value="NZ_JAJVCN010000001.1"/>
</dbReference>
<reference evidence="5 6" key="1">
    <citation type="submission" date="2021-12" db="EMBL/GenBank/DDBJ databases">
        <title>Genome sequence of Kibdelosporangium philippinense ATCC 49844.</title>
        <authorList>
            <person name="Fedorov E.A."/>
            <person name="Omeragic M."/>
            <person name="Shalygina K.F."/>
            <person name="Maclea K.S."/>
        </authorList>
    </citation>
    <scope>NUCLEOTIDE SEQUENCE [LARGE SCALE GENOMIC DNA]</scope>
    <source>
        <strain evidence="5 6">ATCC 49844</strain>
    </source>
</reference>
<evidence type="ECO:0000313" key="6">
    <source>
        <dbReference type="Proteomes" id="UP001521150"/>
    </source>
</evidence>
<evidence type="ECO:0000313" key="5">
    <source>
        <dbReference type="EMBL" id="MCE7002020.1"/>
    </source>
</evidence>
<dbReference type="SUPFAM" id="SSF51735">
    <property type="entry name" value="NAD(P)-binding Rossmann-fold domains"/>
    <property type="match status" value="1"/>
</dbReference>
<keyword evidence="2" id="KW-0560">Oxidoreductase</keyword>
<evidence type="ECO:0000259" key="4">
    <source>
        <dbReference type="SMART" id="SM00822"/>
    </source>
</evidence>
<sequence>MAQQEMRFDDDVVIVTGAARGLGREYALAFAARGAKVVVNGLDAAATQAVVDEIRAAGGSAIAHARSVADEEGAKSTVAAAVSAFGTVTVLVNNAGIMDNTPFADVTVEQWKRMEAVTLDGTYYMADAVWPIFLANRYGRMINTTSNVGYVGMPTAVPYGAMKMGVAGFTKGLAHETADLDIRVNAIAPLAVTPIQPRCLPGQGRRDHRRLAGRHP</sequence>
<evidence type="ECO:0000256" key="1">
    <source>
        <dbReference type="ARBA" id="ARBA00006484"/>
    </source>
</evidence>
<name>A0ABS8Z5H8_9PSEU</name>
<dbReference type="InterPro" id="IPR051687">
    <property type="entry name" value="Peroxisomal_Beta-Oxidation"/>
</dbReference>
<proteinExistence type="inferred from homology"/>
<dbReference type="Pfam" id="PF00106">
    <property type="entry name" value="adh_short"/>
    <property type="match status" value="1"/>
</dbReference>
<dbReference type="PANTHER" id="PTHR45024">
    <property type="entry name" value="DEHYDROGENASES, SHORT CHAIN"/>
    <property type="match status" value="1"/>
</dbReference>
<dbReference type="Gene3D" id="3.40.50.720">
    <property type="entry name" value="NAD(P)-binding Rossmann-like Domain"/>
    <property type="match status" value="1"/>
</dbReference>